<gene>
    <name evidence="3" type="ORF">GTA08_BOTSDO05261</name>
</gene>
<keyword evidence="2" id="KW-1133">Transmembrane helix</keyword>
<feature type="region of interest" description="Disordered" evidence="1">
    <location>
        <begin position="50"/>
        <end position="105"/>
    </location>
</feature>
<comment type="caution">
    <text evidence="3">The sequence shown here is derived from an EMBL/GenBank/DDBJ whole genome shotgun (WGS) entry which is preliminary data.</text>
</comment>
<evidence type="ECO:0000313" key="3">
    <source>
        <dbReference type="EMBL" id="KAF4307154.1"/>
    </source>
</evidence>
<organism evidence="3 4">
    <name type="scientific">Botryosphaeria dothidea</name>
    <dbReference type="NCBI Taxonomy" id="55169"/>
    <lineage>
        <taxon>Eukaryota</taxon>
        <taxon>Fungi</taxon>
        <taxon>Dikarya</taxon>
        <taxon>Ascomycota</taxon>
        <taxon>Pezizomycotina</taxon>
        <taxon>Dothideomycetes</taxon>
        <taxon>Dothideomycetes incertae sedis</taxon>
        <taxon>Botryosphaeriales</taxon>
        <taxon>Botryosphaeriaceae</taxon>
        <taxon>Botryosphaeria</taxon>
    </lineage>
</organism>
<evidence type="ECO:0000256" key="1">
    <source>
        <dbReference type="SAM" id="MobiDB-lite"/>
    </source>
</evidence>
<name>A0A8H4IU39_9PEZI</name>
<keyword evidence="2" id="KW-0812">Transmembrane</keyword>
<reference evidence="3" key="1">
    <citation type="submission" date="2020-04" db="EMBL/GenBank/DDBJ databases">
        <title>Genome Assembly and Annotation of Botryosphaeria dothidea sdau 11-99, a Latent Pathogen of Apple Fruit Ring Rot in China.</title>
        <authorList>
            <person name="Yu C."/>
            <person name="Diao Y."/>
            <person name="Lu Q."/>
            <person name="Zhao J."/>
            <person name="Cui S."/>
            <person name="Peng C."/>
            <person name="He B."/>
            <person name="Liu H."/>
        </authorList>
    </citation>
    <scope>NUCLEOTIDE SEQUENCE [LARGE SCALE GENOMIC DNA]</scope>
    <source>
        <strain evidence="3">Sdau11-99</strain>
    </source>
</reference>
<protein>
    <submittedName>
        <fullName evidence="3">Uncharacterized protein</fullName>
    </submittedName>
</protein>
<accession>A0A8H4IU39</accession>
<evidence type="ECO:0000313" key="4">
    <source>
        <dbReference type="Proteomes" id="UP000572817"/>
    </source>
</evidence>
<keyword evidence="4" id="KW-1185">Reference proteome</keyword>
<keyword evidence="2" id="KW-0472">Membrane</keyword>
<dbReference type="Proteomes" id="UP000572817">
    <property type="component" value="Unassembled WGS sequence"/>
</dbReference>
<dbReference type="AlphaFoldDB" id="A0A8H4IU39"/>
<feature type="transmembrane region" description="Helical" evidence="2">
    <location>
        <begin position="20"/>
        <end position="40"/>
    </location>
</feature>
<sequence length="105" mass="11217">MGLLRTVTASFSFKDFTVSATAWLTLSFRPLFLFVFNSIFPIMFRPGKRVASSTATNNTAAGGPSSTAMDVMDVAAPAAAGPRPRSARQRKPKPQGPWPRDAGGQ</sequence>
<proteinExistence type="predicted"/>
<evidence type="ECO:0000256" key="2">
    <source>
        <dbReference type="SAM" id="Phobius"/>
    </source>
</evidence>
<dbReference type="EMBL" id="WWBZ02000033">
    <property type="protein sequence ID" value="KAF4307154.1"/>
    <property type="molecule type" value="Genomic_DNA"/>
</dbReference>
<feature type="compositionally biased region" description="Low complexity" evidence="1">
    <location>
        <begin position="75"/>
        <end position="84"/>
    </location>
</feature>
<feature type="compositionally biased region" description="Low complexity" evidence="1">
    <location>
        <begin position="51"/>
        <end position="61"/>
    </location>
</feature>
<dbReference type="OrthoDB" id="3922492at2759"/>